<keyword evidence="2" id="KW-1185">Reference proteome</keyword>
<sequence>MVLMSWKSEPLAFFAAKVHCALGLKSLWIRTSRLSHLSTLWWATGVSVQKWRDRLLITGPSASVYPKDTSLIKANNRRPMAYVTLLRSLNVTLFILPCCLDTLRKIFRLFSRSWLQSYLQDVDAFSQPNLLLEQYPTSPHVAADILFNIQTTDGAIQGFSVADFGCGSGILTIGARLLGARYVYELCGGKISSYVLAVDIDKNAICDLNGNLTSFDLKNDCVDVLLCDITGLREGNERKRVDTVIMNPPFGTNASSTGIDKQFLLTALSIAQYHVYSLHKTTTRSHILRTIESAGAHAKVVAELRFDIPRMYKRHRHETVDIEVDLVHAWF</sequence>
<proteinExistence type="predicted"/>
<dbReference type="PROSITE" id="PS00092">
    <property type="entry name" value="N6_MTASE"/>
    <property type="match status" value="1"/>
</dbReference>
<dbReference type="EMBL" id="LUCH01002188">
    <property type="protein sequence ID" value="KAF5401865.1"/>
    <property type="molecule type" value="Genomic_DNA"/>
</dbReference>
<dbReference type="InterPro" id="IPR051720">
    <property type="entry name" value="rRNA_MeTrfase/Polyamine_Synth"/>
</dbReference>
<gene>
    <name evidence="1" type="ORF">PHET_04706</name>
</gene>
<dbReference type="GO" id="GO:0008988">
    <property type="term" value="F:rRNA (adenine-N6-)-methyltransferase activity"/>
    <property type="evidence" value="ECO:0007669"/>
    <property type="project" value="TreeGrafter"/>
</dbReference>
<reference evidence="1" key="1">
    <citation type="submission" date="2019-05" db="EMBL/GenBank/DDBJ databases">
        <title>Annotation for the trematode Paragonimus heterotremus.</title>
        <authorList>
            <person name="Choi Y.-J."/>
        </authorList>
    </citation>
    <scope>NUCLEOTIDE SEQUENCE</scope>
    <source>
        <strain evidence="1">LC</strain>
    </source>
</reference>
<dbReference type="Pfam" id="PF06325">
    <property type="entry name" value="PrmA"/>
    <property type="match status" value="1"/>
</dbReference>
<dbReference type="PANTHER" id="PTHR23290:SF0">
    <property type="entry name" value="RRNA N6-ADENOSINE-METHYLTRANSFERASE METTL5"/>
    <property type="match status" value="1"/>
</dbReference>
<dbReference type="OrthoDB" id="419617at2759"/>
<comment type="caution">
    <text evidence="1">The sequence shown here is derived from an EMBL/GenBank/DDBJ whole genome shotgun (WGS) entry which is preliminary data.</text>
</comment>
<protein>
    <submittedName>
        <fullName evidence="1">Methyltransferase protein 5</fullName>
    </submittedName>
</protein>
<dbReference type="SUPFAM" id="SSF53335">
    <property type="entry name" value="S-adenosyl-L-methionine-dependent methyltransferases"/>
    <property type="match status" value="1"/>
</dbReference>
<dbReference type="Gene3D" id="3.40.50.150">
    <property type="entry name" value="Vaccinia Virus protein VP39"/>
    <property type="match status" value="1"/>
</dbReference>
<keyword evidence="1" id="KW-0808">Transferase</keyword>
<keyword evidence="1" id="KW-0489">Methyltransferase</keyword>
<dbReference type="PANTHER" id="PTHR23290">
    <property type="entry name" value="RRNA N6-ADENOSINE-METHYLTRANSFERASE METTL5"/>
    <property type="match status" value="1"/>
</dbReference>
<evidence type="ECO:0000313" key="2">
    <source>
        <dbReference type="Proteomes" id="UP000748531"/>
    </source>
</evidence>
<evidence type="ECO:0000313" key="1">
    <source>
        <dbReference type="EMBL" id="KAF5401865.1"/>
    </source>
</evidence>
<accession>A0A8J4SQ57</accession>
<dbReference type="GO" id="GO:0003676">
    <property type="term" value="F:nucleic acid binding"/>
    <property type="evidence" value="ECO:0007669"/>
    <property type="project" value="InterPro"/>
</dbReference>
<dbReference type="AlphaFoldDB" id="A0A8J4SQ57"/>
<name>A0A8J4SQ57_9TREM</name>
<dbReference type="Proteomes" id="UP000748531">
    <property type="component" value="Unassembled WGS sequence"/>
</dbReference>
<dbReference type="InterPro" id="IPR029063">
    <property type="entry name" value="SAM-dependent_MTases_sf"/>
</dbReference>
<organism evidence="1 2">
    <name type="scientific">Paragonimus heterotremus</name>
    <dbReference type="NCBI Taxonomy" id="100268"/>
    <lineage>
        <taxon>Eukaryota</taxon>
        <taxon>Metazoa</taxon>
        <taxon>Spiralia</taxon>
        <taxon>Lophotrochozoa</taxon>
        <taxon>Platyhelminthes</taxon>
        <taxon>Trematoda</taxon>
        <taxon>Digenea</taxon>
        <taxon>Plagiorchiida</taxon>
        <taxon>Troglotremata</taxon>
        <taxon>Troglotrematidae</taxon>
        <taxon>Paragonimus</taxon>
    </lineage>
</organism>
<dbReference type="InterPro" id="IPR002052">
    <property type="entry name" value="DNA_methylase_N6_adenine_CS"/>
</dbReference>
<dbReference type="CDD" id="cd02440">
    <property type="entry name" value="AdoMet_MTases"/>
    <property type="match status" value="1"/>
</dbReference>